<keyword evidence="4" id="KW-1185">Reference proteome</keyword>
<gene>
    <name evidence="3" type="ORF">H5V45_07985</name>
</gene>
<keyword evidence="1" id="KW-0472">Membrane</keyword>
<dbReference type="AlphaFoldDB" id="A0A7X0RHR4"/>
<name>A0A7X0RHR4_9ACTN</name>
<sequence length="147" mass="14950">MSTTPNPGFARQSGARTVFRVAAVVLALLGAYLLYRGFSTFANTDLDVEDTGAPDGMLTFLGGGLCLMGALVCANLGFMGAAARYGAGETMPVVKDSAAYLSDGEGVLGVGRTVDDAPARTGRFCSSCGVRNDDGARFCDACGSALA</sequence>
<keyword evidence="1" id="KW-0812">Transmembrane</keyword>
<dbReference type="Proteomes" id="UP000523955">
    <property type="component" value="Unassembled WGS sequence"/>
</dbReference>
<evidence type="ECO:0000313" key="4">
    <source>
        <dbReference type="Proteomes" id="UP000523955"/>
    </source>
</evidence>
<proteinExistence type="predicted"/>
<accession>A0A7X0RHR4</accession>
<dbReference type="RefSeq" id="WP_185252439.1">
    <property type="nucleotide sequence ID" value="NZ_JACKXE010000001.1"/>
</dbReference>
<protein>
    <submittedName>
        <fullName evidence="3">Zinc ribbon domain-containing protein</fullName>
    </submittedName>
</protein>
<feature type="transmembrane region" description="Helical" evidence="1">
    <location>
        <begin position="58"/>
        <end position="78"/>
    </location>
</feature>
<dbReference type="EMBL" id="JACKXE010000001">
    <property type="protein sequence ID" value="MBB6627259.1"/>
    <property type="molecule type" value="Genomic_DNA"/>
</dbReference>
<feature type="transmembrane region" description="Helical" evidence="1">
    <location>
        <begin position="18"/>
        <end position="38"/>
    </location>
</feature>
<keyword evidence="1" id="KW-1133">Transmembrane helix</keyword>
<feature type="domain" description="Zinc-ribbon" evidence="2">
    <location>
        <begin position="124"/>
        <end position="146"/>
    </location>
</feature>
<organism evidence="3 4">
    <name type="scientific">Nocardioides luti</name>
    <dbReference type="NCBI Taxonomy" id="2761101"/>
    <lineage>
        <taxon>Bacteria</taxon>
        <taxon>Bacillati</taxon>
        <taxon>Actinomycetota</taxon>
        <taxon>Actinomycetes</taxon>
        <taxon>Propionibacteriales</taxon>
        <taxon>Nocardioidaceae</taxon>
        <taxon>Nocardioides</taxon>
    </lineage>
</organism>
<evidence type="ECO:0000313" key="3">
    <source>
        <dbReference type="EMBL" id="MBB6627259.1"/>
    </source>
</evidence>
<evidence type="ECO:0000259" key="2">
    <source>
        <dbReference type="Pfam" id="PF13240"/>
    </source>
</evidence>
<dbReference type="Pfam" id="PF13240">
    <property type="entry name" value="Zn_Ribbon_1"/>
    <property type="match status" value="1"/>
</dbReference>
<evidence type="ECO:0000256" key="1">
    <source>
        <dbReference type="SAM" id="Phobius"/>
    </source>
</evidence>
<comment type="caution">
    <text evidence="3">The sequence shown here is derived from an EMBL/GenBank/DDBJ whole genome shotgun (WGS) entry which is preliminary data.</text>
</comment>
<dbReference type="InterPro" id="IPR026870">
    <property type="entry name" value="Zinc_ribbon_dom"/>
</dbReference>
<reference evidence="3 4" key="1">
    <citation type="submission" date="2020-08" db="EMBL/GenBank/DDBJ databases">
        <authorList>
            <person name="Seo M.-J."/>
        </authorList>
    </citation>
    <scope>NUCLEOTIDE SEQUENCE [LARGE SCALE GENOMIC DNA]</scope>
    <source>
        <strain evidence="3 4">KIGAM211</strain>
    </source>
</reference>